<keyword evidence="2" id="KW-1133">Transmembrane helix</keyword>
<dbReference type="RefSeq" id="WP_166236309.1">
    <property type="nucleotide sequence ID" value="NZ_JAAJBV010000003.1"/>
</dbReference>
<gene>
    <name evidence="3" type="ORF">G4L40_06065</name>
</gene>
<evidence type="ECO:0000256" key="1">
    <source>
        <dbReference type="SAM" id="MobiDB-lite"/>
    </source>
</evidence>
<keyword evidence="4" id="KW-1185">Reference proteome</keyword>
<evidence type="ECO:0000313" key="3">
    <source>
        <dbReference type="EMBL" id="NHM04270.1"/>
    </source>
</evidence>
<name>A0ABX0IG11_9FLAO</name>
<organism evidence="3 4">
    <name type="scientific">Flavobacterium celericrescens</name>
    <dbReference type="NCBI Taxonomy" id="2709780"/>
    <lineage>
        <taxon>Bacteria</taxon>
        <taxon>Pseudomonadati</taxon>
        <taxon>Bacteroidota</taxon>
        <taxon>Flavobacteriia</taxon>
        <taxon>Flavobacteriales</taxon>
        <taxon>Flavobacteriaceae</taxon>
        <taxon>Flavobacterium</taxon>
    </lineage>
</organism>
<comment type="caution">
    <text evidence="3">The sequence shown here is derived from an EMBL/GenBank/DDBJ whole genome shotgun (WGS) entry which is preliminary data.</text>
</comment>
<feature type="region of interest" description="Disordered" evidence="1">
    <location>
        <begin position="45"/>
        <end position="85"/>
    </location>
</feature>
<proteinExistence type="predicted"/>
<keyword evidence="2" id="KW-0812">Transmembrane</keyword>
<keyword evidence="2" id="KW-0472">Membrane</keyword>
<sequence length="85" mass="10100">MEMASGSSLLRTIAIIILCYYLFKFLMRIFAPILMQKAVNKMQEKMQEQYRQQQEQQQNNTSQATQSQPKEKKIVGDYIDYEEIK</sequence>
<feature type="transmembrane region" description="Helical" evidence="2">
    <location>
        <begin position="12"/>
        <end position="35"/>
    </location>
</feature>
<evidence type="ECO:0000313" key="4">
    <source>
        <dbReference type="Proteomes" id="UP000761423"/>
    </source>
</evidence>
<evidence type="ECO:0000256" key="2">
    <source>
        <dbReference type="SAM" id="Phobius"/>
    </source>
</evidence>
<reference evidence="3 4" key="1">
    <citation type="submission" date="2020-02" db="EMBL/GenBank/DDBJ databases">
        <authorList>
            <person name="Chen W.-M."/>
        </authorList>
    </citation>
    <scope>NUCLEOTIDE SEQUENCE [LARGE SCALE GENOMIC DNA]</scope>
    <source>
        <strain evidence="3 4">TWA-26</strain>
    </source>
</reference>
<feature type="compositionally biased region" description="Low complexity" evidence="1">
    <location>
        <begin position="49"/>
        <end position="68"/>
    </location>
</feature>
<accession>A0ABX0IG11</accession>
<protein>
    <submittedName>
        <fullName evidence="3">DUF4834 family protein</fullName>
    </submittedName>
</protein>
<dbReference type="Proteomes" id="UP000761423">
    <property type="component" value="Unassembled WGS sequence"/>
</dbReference>
<dbReference type="EMBL" id="JAAJBV010000003">
    <property type="protein sequence ID" value="NHM04270.1"/>
    <property type="molecule type" value="Genomic_DNA"/>
</dbReference>